<dbReference type="OrthoDB" id="415426at2759"/>
<dbReference type="InterPro" id="IPR026906">
    <property type="entry name" value="LRR_5"/>
</dbReference>
<reference evidence="3" key="1">
    <citation type="journal article" date="2023" name="Commun. Biol.">
        <title>Genome analysis of Parmales, the sister group of diatoms, reveals the evolutionary specialization of diatoms from phago-mixotrophs to photoautotrophs.</title>
        <authorList>
            <person name="Ban H."/>
            <person name="Sato S."/>
            <person name="Yoshikawa S."/>
            <person name="Yamada K."/>
            <person name="Nakamura Y."/>
            <person name="Ichinomiya M."/>
            <person name="Sato N."/>
            <person name="Blanc-Mathieu R."/>
            <person name="Endo H."/>
            <person name="Kuwata A."/>
            <person name="Ogata H."/>
        </authorList>
    </citation>
    <scope>NUCLEOTIDE SEQUENCE [LARGE SCALE GENOMIC DNA]</scope>
    <source>
        <strain evidence="3">NIES 3701</strain>
    </source>
</reference>
<evidence type="ECO:0000313" key="2">
    <source>
        <dbReference type="EMBL" id="GMH81279.1"/>
    </source>
</evidence>
<feature type="region of interest" description="Disordered" evidence="1">
    <location>
        <begin position="1"/>
        <end position="23"/>
    </location>
</feature>
<proteinExistence type="predicted"/>
<evidence type="ECO:0000256" key="1">
    <source>
        <dbReference type="SAM" id="MobiDB-lite"/>
    </source>
</evidence>
<dbReference type="PANTHER" id="PTHR45661:SF3">
    <property type="entry name" value="IG-LIKE DOMAIN-CONTAINING PROTEIN"/>
    <property type="match status" value="1"/>
</dbReference>
<dbReference type="EMBL" id="BRXY01000255">
    <property type="protein sequence ID" value="GMH81279.1"/>
    <property type="molecule type" value="Genomic_DNA"/>
</dbReference>
<dbReference type="AlphaFoldDB" id="A0A9W7B7H7"/>
<sequence>MSKNWVDDDDDMGRPNKLVHEGTDSNPNVAVQFAERRDLITQVIFLTNSTKVGAYACYRAVNLVVVDLPEGITIIGKSSFNQCHALRTVTFPKTLSLIDKWAFSDCRSLEVVDLLYTSILEVKDFAFGHCSELKTVTLPDSLQTFGKTVFFGCILLYPTDKICHDNCAVAAHLRSLQQQLS</sequence>
<dbReference type="Gene3D" id="3.80.10.10">
    <property type="entry name" value="Ribonuclease Inhibitor"/>
    <property type="match status" value="1"/>
</dbReference>
<gene>
    <name evidence="2" type="ORF">TrST_g11798</name>
</gene>
<dbReference type="Pfam" id="PF13306">
    <property type="entry name" value="LRR_5"/>
    <property type="match status" value="1"/>
</dbReference>
<dbReference type="PANTHER" id="PTHR45661">
    <property type="entry name" value="SURFACE ANTIGEN"/>
    <property type="match status" value="1"/>
</dbReference>
<name>A0A9W7B7H7_9STRA</name>
<comment type="caution">
    <text evidence="2">The sequence shown here is derived from an EMBL/GenBank/DDBJ whole genome shotgun (WGS) entry which is preliminary data.</text>
</comment>
<dbReference type="InterPro" id="IPR053139">
    <property type="entry name" value="Surface_bspA-like"/>
</dbReference>
<evidence type="ECO:0000313" key="3">
    <source>
        <dbReference type="Proteomes" id="UP001165085"/>
    </source>
</evidence>
<keyword evidence="3" id="KW-1185">Reference proteome</keyword>
<dbReference type="SUPFAM" id="SSF52058">
    <property type="entry name" value="L domain-like"/>
    <property type="match status" value="1"/>
</dbReference>
<protein>
    <submittedName>
        <fullName evidence="2">Uncharacterized protein</fullName>
    </submittedName>
</protein>
<organism evidence="2 3">
    <name type="scientific">Triparma strigata</name>
    <dbReference type="NCBI Taxonomy" id="1606541"/>
    <lineage>
        <taxon>Eukaryota</taxon>
        <taxon>Sar</taxon>
        <taxon>Stramenopiles</taxon>
        <taxon>Ochrophyta</taxon>
        <taxon>Bolidophyceae</taxon>
        <taxon>Parmales</taxon>
        <taxon>Triparmaceae</taxon>
        <taxon>Triparma</taxon>
    </lineage>
</organism>
<dbReference type="InterPro" id="IPR032675">
    <property type="entry name" value="LRR_dom_sf"/>
</dbReference>
<dbReference type="Proteomes" id="UP001165085">
    <property type="component" value="Unassembled WGS sequence"/>
</dbReference>
<accession>A0A9W7B7H7</accession>
<feature type="compositionally biased region" description="Basic and acidic residues" evidence="1">
    <location>
        <begin position="12"/>
        <end position="23"/>
    </location>
</feature>